<dbReference type="PANTHER" id="PTHR11527">
    <property type="entry name" value="HEAT-SHOCK PROTEIN 20 FAMILY MEMBER"/>
    <property type="match status" value="1"/>
</dbReference>
<dbReference type="AlphaFoldDB" id="A0A5J4S0C3"/>
<dbReference type="CDD" id="cd06464">
    <property type="entry name" value="ACD_sHsps-like"/>
    <property type="match status" value="1"/>
</dbReference>
<evidence type="ECO:0000259" key="1">
    <source>
        <dbReference type="PROSITE" id="PS01031"/>
    </source>
</evidence>
<dbReference type="Gene3D" id="2.60.40.790">
    <property type="match status" value="1"/>
</dbReference>
<dbReference type="InterPro" id="IPR008978">
    <property type="entry name" value="HSP20-like_chaperone"/>
</dbReference>
<dbReference type="Pfam" id="PF00011">
    <property type="entry name" value="HSP20"/>
    <property type="match status" value="1"/>
</dbReference>
<reference evidence="2" key="1">
    <citation type="submission" date="2019-03" db="EMBL/GenBank/DDBJ databases">
        <title>Single cell metagenomics reveals metabolic interactions within the superorganism composed of flagellate Streblomastix strix and complex community of Bacteroidetes bacteria on its surface.</title>
        <authorList>
            <person name="Treitli S.C."/>
            <person name="Kolisko M."/>
            <person name="Husnik F."/>
            <person name="Keeling P."/>
            <person name="Hampl V."/>
        </authorList>
    </citation>
    <scope>NUCLEOTIDE SEQUENCE</scope>
    <source>
        <strain evidence="2">STM</strain>
    </source>
</reference>
<dbReference type="EMBL" id="SNRY01000523">
    <property type="protein sequence ID" value="KAA6339596.1"/>
    <property type="molecule type" value="Genomic_DNA"/>
</dbReference>
<comment type="caution">
    <text evidence="2">The sequence shown here is derived from an EMBL/GenBank/DDBJ whole genome shotgun (WGS) entry which is preliminary data.</text>
</comment>
<gene>
    <name evidence="2" type="ORF">EZS27_012474</name>
</gene>
<protein>
    <submittedName>
        <fullName evidence="2">Spore protein SP21</fullName>
    </submittedName>
</protein>
<dbReference type="SUPFAM" id="SSF49764">
    <property type="entry name" value="HSP20-like chaperones"/>
    <property type="match status" value="1"/>
</dbReference>
<accession>A0A5J4S0C3</accession>
<sequence>MPVRRTQNWLPGVFNEFFTNDWLEKVNNVTSPAINVLETKDEFKVEVAASGMTKDDFNVRIDEDENLVISMEKKNESKEEKKEGRYLRREFSYSNFHQTLILPDNVDKGNITAHVEHGVLHIEIPKLKEAEGKKLERAIEIK</sequence>
<organism evidence="2">
    <name type="scientific">termite gut metagenome</name>
    <dbReference type="NCBI Taxonomy" id="433724"/>
    <lineage>
        <taxon>unclassified sequences</taxon>
        <taxon>metagenomes</taxon>
        <taxon>organismal metagenomes</taxon>
    </lineage>
</organism>
<proteinExistence type="predicted"/>
<evidence type="ECO:0000313" key="2">
    <source>
        <dbReference type="EMBL" id="KAA6339596.1"/>
    </source>
</evidence>
<dbReference type="PROSITE" id="PS01031">
    <property type="entry name" value="SHSP"/>
    <property type="match status" value="1"/>
</dbReference>
<feature type="domain" description="SHSP" evidence="1">
    <location>
        <begin position="25"/>
        <end position="142"/>
    </location>
</feature>
<dbReference type="InterPro" id="IPR031107">
    <property type="entry name" value="Small_HSP"/>
</dbReference>
<name>A0A5J4S0C3_9ZZZZ</name>
<dbReference type="InterPro" id="IPR002068">
    <property type="entry name" value="A-crystallin/Hsp20_dom"/>
</dbReference>